<dbReference type="Gene3D" id="2.40.50.140">
    <property type="entry name" value="Nucleic acid-binding proteins"/>
    <property type="match status" value="1"/>
</dbReference>
<proteinExistence type="predicted"/>
<dbReference type="RefSeq" id="WP_058713818.1">
    <property type="nucleotide sequence ID" value="NZ_LDQV01000026.1"/>
</dbReference>
<dbReference type="EMBL" id="LDQV01000026">
    <property type="protein sequence ID" value="KTR26156.1"/>
    <property type="molecule type" value="Genomic_DNA"/>
</dbReference>
<accession>A0AAW3MB08</accession>
<reference evidence="1 2" key="1">
    <citation type="journal article" date="2016" name="Front. Microbiol.">
        <title>Genomic Resource of Rice Seed Associated Bacteria.</title>
        <authorList>
            <person name="Midha S."/>
            <person name="Bansal K."/>
            <person name="Sharma S."/>
            <person name="Kumar N."/>
            <person name="Patil P.P."/>
            <person name="Chaudhry V."/>
            <person name="Patil P.B."/>
        </authorList>
    </citation>
    <scope>NUCLEOTIDE SEQUENCE [LARGE SCALE GENOMIC DNA]</scope>
    <source>
        <strain evidence="1 2">RSA11</strain>
    </source>
</reference>
<dbReference type="InterPro" id="IPR012340">
    <property type="entry name" value="NA-bd_OB-fold"/>
</dbReference>
<comment type="caution">
    <text evidence="1">The sequence shown here is derived from an EMBL/GenBank/DDBJ whole genome shotgun (WGS) entry which is preliminary data.</text>
</comment>
<sequence length="107" mass="12014">MKPIVPLELFDALDIRVGTIQSLSDLTDGSIQLELQFDGFTRLFSLDWESLRPDVHELLGKQAIAVLNIPGRTPEESGRVLEIGRSEQWMPILVVPEHPIPEGTRVE</sequence>
<dbReference type="Proteomes" id="UP000072605">
    <property type="component" value="Unassembled WGS sequence"/>
</dbReference>
<name>A0AAW3MB08_9BACL</name>
<protein>
    <recommendedName>
        <fullName evidence="3">tRNA-binding protein</fullName>
    </recommendedName>
</protein>
<evidence type="ECO:0000313" key="2">
    <source>
        <dbReference type="Proteomes" id="UP000072605"/>
    </source>
</evidence>
<evidence type="ECO:0000313" key="1">
    <source>
        <dbReference type="EMBL" id="KTR26156.1"/>
    </source>
</evidence>
<gene>
    <name evidence="1" type="ORF">RSA11_11675</name>
</gene>
<dbReference type="AlphaFoldDB" id="A0AAW3MB08"/>
<evidence type="ECO:0008006" key="3">
    <source>
        <dbReference type="Google" id="ProtNLM"/>
    </source>
</evidence>
<organism evidence="1 2">
    <name type="scientific">Exiguobacterium indicum</name>
    <dbReference type="NCBI Taxonomy" id="296995"/>
    <lineage>
        <taxon>Bacteria</taxon>
        <taxon>Bacillati</taxon>
        <taxon>Bacillota</taxon>
        <taxon>Bacilli</taxon>
        <taxon>Bacillales</taxon>
        <taxon>Bacillales Family XII. Incertae Sedis</taxon>
        <taxon>Exiguobacterium</taxon>
    </lineage>
</organism>